<gene>
    <name evidence="11" type="ORF">BIV57_16205</name>
</gene>
<dbReference type="PROSITE" id="PS00138">
    <property type="entry name" value="SUBTILASE_SER"/>
    <property type="match status" value="1"/>
</dbReference>
<proteinExistence type="inferred from homology"/>
<dbReference type="AlphaFoldDB" id="A0A1J7C4H5"/>
<comment type="similarity">
    <text evidence="1 5 6">Belongs to the peptidase S8 family.</text>
</comment>
<dbReference type="SUPFAM" id="SSF52743">
    <property type="entry name" value="Subtilisin-like"/>
    <property type="match status" value="1"/>
</dbReference>
<feature type="compositionally biased region" description="Low complexity" evidence="7">
    <location>
        <begin position="181"/>
        <end position="195"/>
    </location>
</feature>
<dbReference type="Pfam" id="PF00082">
    <property type="entry name" value="Peptidase_S8"/>
    <property type="match status" value="1"/>
</dbReference>
<dbReference type="PROSITE" id="PS51318">
    <property type="entry name" value="TAT"/>
    <property type="match status" value="1"/>
</dbReference>
<feature type="compositionally biased region" description="Basic and acidic residues" evidence="7">
    <location>
        <begin position="160"/>
        <end position="173"/>
    </location>
</feature>
<sequence>MTRRSRMSRISGLATAVALLAGTALAGAAPPAAAAPSGSGGAVLTPDDSRALTAAQARGDARVTLLMATEPGATEGAAAAVRAAGGTVGRTEDGLGYLRASVPTAKVETLVAHAPAQAVTLNKVVDVPDTTAAPDGGTASAAADSAAALPVPGYPYLAEDPRAARRTAEAKKDLAKRKKAAAASPSAAGLYPAPNAKTPAANPYLPVKDIGATDFVKAHPRYDGRGVTIGILDTGVDVDNPVLATTSTGERKITGWSAATDPLLDGDGSWLPMLTSVSGPSFSYGGTEYTAPEGDYTVALFKESATAVTETGGDMNRDGDTDDSWAVLYDRAGGGIRVDTDGDHDFTNNPAMLPYQAGHQVGHFGTDDPKTGVAEDIPFTVEARKDVDLSPVGGPYVGKKADFVNIGFAEGAHATHVAGIAAGNKLFGGKMTGAAPGARIVSARACWGEGCTYSALTEGLIDLVAHRGVDVVNISIGGLPALNDASDARAVLYQRLIDTYGVQLVISAGNEGPGMNTVGEPGDGDGVLGVAASVTRETWAADYGSQVAAREALFPFSSRGPREDGGFQPNIAAPGAAVSSVPTWQPGQPVAEAGYQLPAGYGMMNGTSMAAPETTGGAALLLSAAKATRTDASPAKLRTAVLSTARALGGYQRYEQGSGVLDVPAAWRLLSRGRAVAEDGGWTVSAPVKTELSGYLQTPDRGAGLYDRGRPGDGGPKAGVRKSYQVTITRTTGRPGAVDYRLGWQGNDGTFAAPSHIRLTRGKAAVFTVAGRPAASGAHSAILTVDDPATGGTDHRMLATVVAGDDAGTGGYAVAKSGSVDRNQTRSWMVDVPQGATALELSLTGTGGGRSAVFASDPYGLPTVDIDYNRAKTISIPNPTPGVWNIGATASRASALLSNPYTVAATVYGTSFSPNPAHIASAKAGEAAPVEWTASNAFAPVAGASWQGSVGSQRALRPTIADGERQSYTVAVPAGATQAVFSTGRTADAKADLDLSVYDASGAMVGQSAGSTADEKVTLANPAAGTYTVYVDAYSVPSGSTAYDYADTYLAPSLGTLSAAAGAPTSLATGASAKVAATLTPASAPADGRSLVGTLALRTASGTTAGTASVTVDSITR</sequence>
<dbReference type="InterPro" id="IPR050131">
    <property type="entry name" value="Peptidase_S8_subtilisin-like"/>
</dbReference>
<dbReference type="Proteomes" id="UP000243342">
    <property type="component" value="Unassembled WGS sequence"/>
</dbReference>
<dbReference type="PANTHER" id="PTHR43806">
    <property type="entry name" value="PEPTIDASE S8"/>
    <property type="match status" value="1"/>
</dbReference>
<evidence type="ECO:0000256" key="2">
    <source>
        <dbReference type="ARBA" id="ARBA00022670"/>
    </source>
</evidence>
<evidence type="ECO:0000256" key="6">
    <source>
        <dbReference type="RuleBase" id="RU003355"/>
    </source>
</evidence>
<feature type="active site" description="Charge relay system" evidence="5">
    <location>
        <position position="233"/>
    </location>
</feature>
<evidence type="ECO:0000259" key="10">
    <source>
        <dbReference type="Pfam" id="PF04151"/>
    </source>
</evidence>
<feature type="active site" description="Charge relay system" evidence="5">
    <location>
        <position position="608"/>
    </location>
</feature>
<evidence type="ECO:0000256" key="4">
    <source>
        <dbReference type="ARBA" id="ARBA00022825"/>
    </source>
</evidence>
<evidence type="ECO:0000259" key="9">
    <source>
        <dbReference type="Pfam" id="PF00082"/>
    </source>
</evidence>
<feature type="active site" description="Charge relay system" evidence="5">
    <location>
        <position position="413"/>
    </location>
</feature>
<dbReference type="InterPro" id="IPR000209">
    <property type="entry name" value="Peptidase_S8/S53_dom"/>
</dbReference>
<dbReference type="Pfam" id="PF04151">
    <property type="entry name" value="PPC"/>
    <property type="match status" value="1"/>
</dbReference>
<evidence type="ECO:0000256" key="8">
    <source>
        <dbReference type="SAM" id="SignalP"/>
    </source>
</evidence>
<name>A0A1J7C4H5_9ACTN</name>
<evidence type="ECO:0000256" key="5">
    <source>
        <dbReference type="PROSITE-ProRule" id="PRU01240"/>
    </source>
</evidence>
<evidence type="ECO:0008006" key="13">
    <source>
        <dbReference type="Google" id="ProtNLM"/>
    </source>
</evidence>
<keyword evidence="3 5" id="KW-0378">Hydrolase</keyword>
<evidence type="ECO:0000313" key="11">
    <source>
        <dbReference type="EMBL" id="OIV36464.1"/>
    </source>
</evidence>
<dbReference type="PANTHER" id="PTHR43806:SF11">
    <property type="entry name" value="CEREVISIN-RELATED"/>
    <property type="match status" value="1"/>
</dbReference>
<dbReference type="Gene3D" id="2.60.120.380">
    <property type="match status" value="1"/>
</dbReference>
<dbReference type="EMBL" id="MLCF01000092">
    <property type="protein sequence ID" value="OIV36464.1"/>
    <property type="molecule type" value="Genomic_DNA"/>
</dbReference>
<dbReference type="InterPro" id="IPR007280">
    <property type="entry name" value="Peptidase_C_arc/bac"/>
</dbReference>
<feature type="region of interest" description="Disordered" evidence="7">
    <location>
        <begin position="160"/>
        <end position="195"/>
    </location>
</feature>
<accession>A0A1J7C4H5</accession>
<protein>
    <recommendedName>
        <fullName evidence="13">Serine protease</fullName>
    </recommendedName>
</protein>
<evidence type="ECO:0000256" key="1">
    <source>
        <dbReference type="ARBA" id="ARBA00011073"/>
    </source>
</evidence>
<dbReference type="InterPro" id="IPR015500">
    <property type="entry name" value="Peptidase_S8_subtilisin-rel"/>
</dbReference>
<organism evidence="11 12">
    <name type="scientific">Mangrovactinospora gilvigrisea</name>
    <dbReference type="NCBI Taxonomy" id="1428644"/>
    <lineage>
        <taxon>Bacteria</taxon>
        <taxon>Bacillati</taxon>
        <taxon>Actinomycetota</taxon>
        <taxon>Actinomycetes</taxon>
        <taxon>Kitasatosporales</taxon>
        <taxon>Streptomycetaceae</taxon>
        <taxon>Mangrovactinospora</taxon>
    </lineage>
</organism>
<keyword evidence="12" id="KW-1185">Reference proteome</keyword>
<feature type="chain" id="PRO_5009643973" description="Serine protease" evidence="8">
    <location>
        <begin position="35"/>
        <end position="1117"/>
    </location>
</feature>
<dbReference type="GO" id="GO:0004252">
    <property type="term" value="F:serine-type endopeptidase activity"/>
    <property type="evidence" value="ECO:0007669"/>
    <property type="project" value="UniProtKB-UniRule"/>
</dbReference>
<reference evidence="11 12" key="1">
    <citation type="submission" date="2016-10" db="EMBL/GenBank/DDBJ databases">
        <title>Genome sequence of Streptomyces gilvigriseus MUSC 26.</title>
        <authorList>
            <person name="Lee L.-H."/>
            <person name="Ser H.-L."/>
        </authorList>
    </citation>
    <scope>NUCLEOTIDE SEQUENCE [LARGE SCALE GENOMIC DNA]</scope>
    <source>
        <strain evidence="11 12">MUSC 26</strain>
    </source>
</reference>
<keyword evidence="2 5" id="KW-0645">Protease</keyword>
<dbReference type="Gene3D" id="3.40.50.200">
    <property type="entry name" value="Peptidase S8/S53 domain"/>
    <property type="match status" value="2"/>
</dbReference>
<dbReference type="InterPro" id="IPR023827">
    <property type="entry name" value="Peptidase_S8_Asp-AS"/>
</dbReference>
<evidence type="ECO:0000256" key="3">
    <source>
        <dbReference type="ARBA" id="ARBA00022801"/>
    </source>
</evidence>
<feature type="signal peptide" evidence="8">
    <location>
        <begin position="1"/>
        <end position="34"/>
    </location>
</feature>
<feature type="region of interest" description="Disordered" evidence="7">
    <location>
        <begin position="699"/>
        <end position="720"/>
    </location>
</feature>
<dbReference type="OrthoDB" id="9813435at2"/>
<feature type="domain" description="Peptidase S8/S53" evidence="9">
    <location>
        <begin position="224"/>
        <end position="657"/>
    </location>
</feature>
<dbReference type="PROSITE" id="PS00136">
    <property type="entry name" value="SUBTILASE_ASP"/>
    <property type="match status" value="1"/>
</dbReference>
<dbReference type="InterPro" id="IPR006311">
    <property type="entry name" value="TAT_signal"/>
</dbReference>
<keyword evidence="8" id="KW-0732">Signal</keyword>
<feature type="domain" description="Peptidase C-terminal archaeal/bacterial" evidence="10">
    <location>
        <begin position="966"/>
        <end position="1032"/>
    </location>
</feature>
<keyword evidence="4 5" id="KW-0720">Serine protease</keyword>
<dbReference type="InterPro" id="IPR036852">
    <property type="entry name" value="Peptidase_S8/S53_dom_sf"/>
</dbReference>
<dbReference type="PROSITE" id="PS51892">
    <property type="entry name" value="SUBTILASE"/>
    <property type="match status" value="1"/>
</dbReference>
<evidence type="ECO:0000313" key="12">
    <source>
        <dbReference type="Proteomes" id="UP000243342"/>
    </source>
</evidence>
<comment type="caution">
    <text evidence="11">The sequence shown here is derived from an EMBL/GenBank/DDBJ whole genome shotgun (WGS) entry which is preliminary data.</text>
</comment>
<dbReference type="InterPro" id="IPR023828">
    <property type="entry name" value="Peptidase_S8_Ser-AS"/>
</dbReference>
<dbReference type="RefSeq" id="WP_071657590.1">
    <property type="nucleotide sequence ID" value="NZ_MLCF01000092.1"/>
</dbReference>
<dbReference type="PRINTS" id="PR00723">
    <property type="entry name" value="SUBTILISIN"/>
</dbReference>
<dbReference type="STRING" id="1428644.BIV57_16205"/>
<evidence type="ECO:0000256" key="7">
    <source>
        <dbReference type="SAM" id="MobiDB-lite"/>
    </source>
</evidence>
<dbReference type="GO" id="GO:0006508">
    <property type="term" value="P:proteolysis"/>
    <property type="evidence" value="ECO:0007669"/>
    <property type="project" value="UniProtKB-KW"/>
</dbReference>